<evidence type="ECO:0000313" key="4">
    <source>
        <dbReference type="Proteomes" id="UP000799441"/>
    </source>
</evidence>
<feature type="transmembrane region" description="Helical" evidence="1">
    <location>
        <begin position="221"/>
        <end position="240"/>
    </location>
</feature>
<dbReference type="InterPro" id="IPR046529">
    <property type="entry name" value="DUF6594"/>
</dbReference>
<dbReference type="Pfam" id="PF20237">
    <property type="entry name" value="DUF6594"/>
    <property type="match status" value="1"/>
</dbReference>
<dbReference type="Proteomes" id="UP000799441">
    <property type="component" value="Unassembled WGS sequence"/>
</dbReference>
<feature type="domain" description="DUF6594" evidence="2">
    <location>
        <begin position="36"/>
        <end position="289"/>
    </location>
</feature>
<dbReference type="EMBL" id="MU003778">
    <property type="protein sequence ID" value="KAF2723048.1"/>
    <property type="molecule type" value="Genomic_DNA"/>
</dbReference>
<comment type="caution">
    <text evidence="3">The sequence shown here is derived from an EMBL/GenBank/DDBJ whole genome shotgun (WGS) entry which is preliminary data.</text>
</comment>
<evidence type="ECO:0000256" key="1">
    <source>
        <dbReference type="SAM" id="Phobius"/>
    </source>
</evidence>
<gene>
    <name evidence="3" type="ORF">K431DRAFT_283210</name>
</gene>
<evidence type="ECO:0000313" key="3">
    <source>
        <dbReference type="EMBL" id="KAF2723048.1"/>
    </source>
</evidence>
<dbReference type="PANTHER" id="PTHR34502:SF4">
    <property type="entry name" value="DUF6594 DOMAIN-CONTAINING PROTEIN"/>
    <property type="match status" value="1"/>
</dbReference>
<keyword evidence="1" id="KW-1133">Transmembrane helix</keyword>
<sequence length="296" mass="34422">MCAYNLDSYFTPDDVQKYQNLGDQEKREDAWKYYGYPKLAEWMSSSTDTFLLRRFSKLSARTLLMLQHELAIKEREIAEYDEWTWMLPREHFRSSNNSLEYERETNSPREALLLETIPMLKQYYDLINAFAGIKQHPTATGQQMRNFANWEHNYPEAIRKDERHFDRNQGDVFPVTSKPKAPLRALIEQSRLIRFFFAIPAKEGRASEPGLSYFSNTGLDIFASIFVLVAGLALLFGPMWWLNFVQDDVKRLWIITGFVTAFTSWLWCAAGPRPFEILAATAAYAAVLMVFMQSNG</sequence>
<reference evidence="3" key="1">
    <citation type="journal article" date="2020" name="Stud. Mycol.">
        <title>101 Dothideomycetes genomes: a test case for predicting lifestyles and emergence of pathogens.</title>
        <authorList>
            <person name="Haridas S."/>
            <person name="Albert R."/>
            <person name="Binder M."/>
            <person name="Bloem J."/>
            <person name="Labutti K."/>
            <person name="Salamov A."/>
            <person name="Andreopoulos B."/>
            <person name="Baker S."/>
            <person name="Barry K."/>
            <person name="Bills G."/>
            <person name="Bluhm B."/>
            <person name="Cannon C."/>
            <person name="Castanera R."/>
            <person name="Culley D."/>
            <person name="Daum C."/>
            <person name="Ezra D."/>
            <person name="Gonzalez J."/>
            <person name="Henrissat B."/>
            <person name="Kuo A."/>
            <person name="Liang C."/>
            <person name="Lipzen A."/>
            <person name="Lutzoni F."/>
            <person name="Magnuson J."/>
            <person name="Mondo S."/>
            <person name="Nolan M."/>
            <person name="Ohm R."/>
            <person name="Pangilinan J."/>
            <person name="Park H.-J."/>
            <person name="Ramirez L."/>
            <person name="Alfaro M."/>
            <person name="Sun H."/>
            <person name="Tritt A."/>
            <person name="Yoshinaga Y."/>
            <person name="Zwiers L.-H."/>
            <person name="Turgeon B."/>
            <person name="Goodwin S."/>
            <person name="Spatafora J."/>
            <person name="Crous P."/>
            <person name="Grigoriev I."/>
        </authorList>
    </citation>
    <scope>NUCLEOTIDE SEQUENCE</scope>
    <source>
        <strain evidence="3">CBS 116435</strain>
    </source>
</reference>
<keyword evidence="1" id="KW-0472">Membrane</keyword>
<keyword evidence="4" id="KW-1185">Reference proteome</keyword>
<proteinExistence type="predicted"/>
<dbReference type="PANTHER" id="PTHR34502">
    <property type="entry name" value="DUF6594 DOMAIN-CONTAINING PROTEIN-RELATED"/>
    <property type="match status" value="1"/>
</dbReference>
<name>A0A9P4Q9F0_9PEZI</name>
<keyword evidence="1" id="KW-0812">Transmembrane</keyword>
<organism evidence="3 4">
    <name type="scientific">Polychaeton citri CBS 116435</name>
    <dbReference type="NCBI Taxonomy" id="1314669"/>
    <lineage>
        <taxon>Eukaryota</taxon>
        <taxon>Fungi</taxon>
        <taxon>Dikarya</taxon>
        <taxon>Ascomycota</taxon>
        <taxon>Pezizomycotina</taxon>
        <taxon>Dothideomycetes</taxon>
        <taxon>Dothideomycetidae</taxon>
        <taxon>Capnodiales</taxon>
        <taxon>Capnodiaceae</taxon>
        <taxon>Polychaeton</taxon>
    </lineage>
</organism>
<dbReference type="OrthoDB" id="5416037at2759"/>
<evidence type="ECO:0000259" key="2">
    <source>
        <dbReference type="Pfam" id="PF20237"/>
    </source>
</evidence>
<feature type="transmembrane region" description="Helical" evidence="1">
    <location>
        <begin position="277"/>
        <end position="294"/>
    </location>
</feature>
<feature type="transmembrane region" description="Helical" evidence="1">
    <location>
        <begin position="252"/>
        <end position="270"/>
    </location>
</feature>
<accession>A0A9P4Q9F0</accession>
<dbReference type="AlphaFoldDB" id="A0A9P4Q9F0"/>
<protein>
    <recommendedName>
        <fullName evidence="2">DUF6594 domain-containing protein</fullName>
    </recommendedName>
</protein>